<protein>
    <recommendedName>
        <fullName evidence="5">Extracellular membrane protein CFEM domain-containing protein</fullName>
    </recommendedName>
</protein>
<dbReference type="STRING" id="1890683.A0A427YVE8"/>
<evidence type="ECO:0000256" key="1">
    <source>
        <dbReference type="SAM" id="MobiDB-lite"/>
    </source>
</evidence>
<sequence>MIRHPTGIGLLTALWLLAALSRTTYATASPSTATHSWHFQRDTPSSAKITSPTTSATITSSTASPSNSTASTSNSNSTSPALALAAALLSLSPSNCTDSGGGCAVLSQYLQNATTDPEVCGDDVILSAQVCALCSPTGESVGVYNVFVRECDSEGLSNSTGTIGGGQGPATFSGYSSGSATSAGSSNSGVVVTTATALTGVVTGVITSAGSTSLTAVTSASATIAASAASASASATSVAGTASGSASSSSNTGVQANEQTSGSGSGTGSLSGMASGTIQLQTAADFAEGGTTGGTGGTVVTSGVSVSSVPSVSIPTFSAAVSAATGTGTSSNALFTAQTALSATNLSASATLSSLATQSSTAITTSTDTSALNASETFFALQVSSSCTSDCSTWQSLASSCTDDTCICTDSALTSAASCSSCVGAAGQSDALEYTIQMAGYSQYQGNCSEEATLNPSASGSSNAIEVVASAGTTYSGGSALASATGTVVAQDAEQTVVVTSSAGRRVKQWVGKWSAGRAVLLGLLWIGVVRW</sequence>
<reference evidence="3 4" key="1">
    <citation type="submission" date="2018-11" db="EMBL/GenBank/DDBJ databases">
        <title>Genome sequence of Saitozyma podzolica DSM 27192.</title>
        <authorList>
            <person name="Aliyu H."/>
            <person name="Gorte O."/>
            <person name="Ochsenreither K."/>
        </authorList>
    </citation>
    <scope>NUCLEOTIDE SEQUENCE [LARGE SCALE GENOMIC DNA]</scope>
    <source>
        <strain evidence="3 4">DSM 27192</strain>
    </source>
</reference>
<accession>A0A427YVE8</accession>
<comment type="caution">
    <text evidence="3">The sequence shown here is derived from an EMBL/GenBank/DDBJ whole genome shotgun (WGS) entry which is preliminary data.</text>
</comment>
<dbReference type="EMBL" id="RSCD01000001">
    <property type="protein sequence ID" value="RSH95016.1"/>
    <property type="molecule type" value="Genomic_DNA"/>
</dbReference>
<name>A0A427YVE8_9TREE</name>
<feature type="region of interest" description="Disordered" evidence="1">
    <location>
        <begin position="240"/>
        <end position="271"/>
    </location>
</feature>
<feature type="region of interest" description="Disordered" evidence="1">
    <location>
        <begin position="33"/>
        <end position="75"/>
    </location>
</feature>
<keyword evidence="2" id="KW-0732">Signal</keyword>
<feature type="chain" id="PRO_5019519389" description="Extracellular membrane protein CFEM domain-containing protein" evidence="2">
    <location>
        <begin position="29"/>
        <end position="532"/>
    </location>
</feature>
<feature type="compositionally biased region" description="Low complexity" evidence="1">
    <location>
        <begin position="43"/>
        <end position="75"/>
    </location>
</feature>
<proteinExistence type="predicted"/>
<keyword evidence="4" id="KW-1185">Reference proteome</keyword>
<organism evidence="3 4">
    <name type="scientific">Saitozyma podzolica</name>
    <dbReference type="NCBI Taxonomy" id="1890683"/>
    <lineage>
        <taxon>Eukaryota</taxon>
        <taxon>Fungi</taxon>
        <taxon>Dikarya</taxon>
        <taxon>Basidiomycota</taxon>
        <taxon>Agaricomycotina</taxon>
        <taxon>Tremellomycetes</taxon>
        <taxon>Tremellales</taxon>
        <taxon>Trimorphomycetaceae</taxon>
        <taxon>Saitozyma</taxon>
    </lineage>
</organism>
<gene>
    <name evidence="3" type="ORF">EHS25_000101</name>
</gene>
<evidence type="ECO:0000313" key="3">
    <source>
        <dbReference type="EMBL" id="RSH95016.1"/>
    </source>
</evidence>
<dbReference type="OrthoDB" id="10528704at2759"/>
<feature type="compositionally biased region" description="Low complexity" evidence="1">
    <location>
        <begin position="240"/>
        <end position="250"/>
    </location>
</feature>
<dbReference type="Proteomes" id="UP000279259">
    <property type="component" value="Unassembled WGS sequence"/>
</dbReference>
<evidence type="ECO:0000256" key="2">
    <source>
        <dbReference type="SAM" id="SignalP"/>
    </source>
</evidence>
<evidence type="ECO:0008006" key="5">
    <source>
        <dbReference type="Google" id="ProtNLM"/>
    </source>
</evidence>
<dbReference type="AlphaFoldDB" id="A0A427YVE8"/>
<feature type="signal peptide" evidence="2">
    <location>
        <begin position="1"/>
        <end position="28"/>
    </location>
</feature>
<evidence type="ECO:0000313" key="4">
    <source>
        <dbReference type="Proteomes" id="UP000279259"/>
    </source>
</evidence>